<dbReference type="Proteomes" id="UP000095283">
    <property type="component" value="Unplaced"/>
</dbReference>
<name>A0A1I7XHG9_HETBA</name>
<dbReference type="WBParaSite" id="Hba_17193">
    <property type="protein sequence ID" value="Hba_17193"/>
    <property type="gene ID" value="Hba_17193"/>
</dbReference>
<keyword evidence="1" id="KW-1185">Reference proteome</keyword>
<sequence>MIRLELKEDPQEKCTHPPDFCPLAGHSSFPIETPNRLMGEIGKDFPRPRNMSKNEVRNLYLRLLPFYDVVIMLVNNILYGFVSDASHTSAENKEYIWFGKRDEVFFQALHSHSPYYDSVDKMMDDSKNQNFISETMSVAPYVANRFIRDAKKIYMDIDVSAPSVDVVDLPSFGKL</sequence>
<proteinExistence type="predicted"/>
<organism evidence="1 2">
    <name type="scientific">Heterorhabditis bacteriophora</name>
    <name type="common">Entomopathogenic nematode worm</name>
    <dbReference type="NCBI Taxonomy" id="37862"/>
    <lineage>
        <taxon>Eukaryota</taxon>
        <taxon>Metazoa</taxon>
        <taxon>Ecdysozoa</taxon>
        <taxon>Nematoda</taxon>
        <taxon>Chromadorea</taxon>
        <taxon>Rhabditida</taxon>
        <taxon>Rhabditina</taxon>
        <taxon>Rhabditomorpha</taxon>
        <taxon>Strongyloidea</taxon>
        <taxon>Heterorhabditidae</taxon>
        <taxon>Heterorhabditis</taxon>
    </lineage>
</organism>
<dbReference type="AlphaFoldDB" id="A0A1I7XHG9"/>
<evidence type="ECO:0000313" key="2">
    <source>
        <dbReference type="WBParaSite" id="Hba_17193"/>
    </source>
</evidence>
<evidence type="ECO:0000313" key="1">
    <source>
        <dbReference type="Proteomes" id="UP000095283"/>
    </source>
</evidence>
<protein>
    <submittedName>
        <fullName evidence="2">Bromo domain-containing protein</fullName>
    </submittedName>
</protein>
<reference evidence="2" key="1">
    <citation type="submission" date="2016-11" db="UniProtKB">
        <authorList>
            <consortium name="WormBaseParasite"/>
        </authorList>
    </citation>
    <scope>IDENTIFICATION</scope>
</reference>
<accession>A0A1I7XHG9</accession>